<sequence length="368" mass="40451">MLSGLALIISGLGYFKFKQVSAAIEMAQSFPEHYEVVSATTVQFADHTPTVSVLGTAISPLQSDLYFELAGKVAFVGLQAGEKAKSGELIFQLDIKEELARIKSAEAREKHAASVLQRYKTLLNKKSISQELYDQAYSDLVVIQSEIDVLQTTINKKTVKAPFTGEIGIHNIKKGDYVTANQVLSLFTGDSAETWVDFSVPQFYREMPLGASVQVRNIDGLSSSPFKLAKVIAKDTQISDETRSLMYRSEIETSLANFKHNMPLEVKVPIAQTSVVFQVPVTSINQDSYGSYVMKLNPIELEPEKFRAQRIPVNTVSEMDGSKLITGDIKEGDILAAAGSFKLYEGILVHVRQAQPTENYPLVAASGE</sequence>
<dbReference type="Proteomes" id="UP000326687">
    <property type="component" value="Unassembled WGS sequence"/>
</dbReference>
<accession>A0A5N3SDK1</accession>
<dbReference type="PANTHER" id="PTHR30469">
    <property type="entry name" value="MULTIDRUG RESISTANCE PROTEIN MDTA"/>
    <property type="match status" value="1"/>
</dbReference>
<dbReference type="Gene3D" id="1.10.287.470">
    <property type="entry name" value="Helix hairpin bin"/>
    <property type="match status" value="1"/>
</dbReference>
<reference evidence="2 3" key="1">
    <citation type="submission" date="2019-09" db="EMBL/GenBank/DDBJ databases">
        <title>Vibrio Fortis S7-72.</title>
        <authorList>
            <person name="Das S.K."/>
        </authorList>
    </citation>
    <scope>NUCLEOTIDE SEQUENCE [LARGE SCALE GENOMIC DNA]</scope>
    <source>
        <strain evidence="2 3">S7-72</strain>
    </source>
</reference>
<dbReference type="Gene3D" id="2.40.50.100">
    <property type="match status" value="1"/>
</dbReference>
<dbReference type="EMBL" id="VXDD01000001">
    <property type="protein sequence ID" value="KAB0304799.1"/>
    <property type="molecule type" value="Genomic_DNA"/>
</dbReference>
<dbReference type="AlphaFoldDB" id="A0A5N3SDK1"/>
<evidence type="ECO:0000313" key="2">
    <source>
        <dbReference type="EMBL" id="KAB0304799.1"/>
    </source>
</evidence>
<name>A0A5N3SDK1_9VIBR</name>
<dbReference type="NCBIfam" id="TIGR01730">
    <property type="entry name" value="RND_mfp"/>
    <property type="match status" value="1"/>
</dbReference>
<dbReference type="InterPro" id="IPR006143">
    <property type="entry name" value="RND_pump_MFP"/>
</dbReference>
<proteinExistence type="inferred from homology"/>
<protein>
    <submittedName>
        <fullName evidence="2">Efflux RND transporter periplasmic adaptor subunit</fullName>
    </submittedName>
</protein>
<comment type="similarity">
    <text evidence="1">Belongs to the membrane fusion protein (MFP) (TC 8.A.1) family.</text>
</comment>
<dbReference type="Gene3D" id="2.40.30.170">
    <property type="match status" value="1"/>
</dbReference>
<gene>
    <name evidence="2" type="ORF">F2Z80_08625</name>
</gene>
<dbReference type="SUPFAM" id="SSF111369">
    <property type="entry name" value="HlyD-like secretion proteins"/>
    <property type="match status" value="1"/>
</dbReference>
<comment type="caution">
    <text evidence="2">The sequence shown here is derived from an EMBL/GenBank/DDBJ whole genome shotgun (WGS) entry which is preliminary data.</text>
</comment>
<dbReference type="PANTHER" id="PTHR30469:SF11">
    <property type="entry name" value="BLL4320 PROTEIN"/>
    <property type="match status" value="1"/>
</dbReference>
<dbReference type="GO" id="GO:0015562">
    <property type="term" value="F:efflux transmembrane transporter activity"/>
    <property type="evidence" value="ECO:0007669"/>
    <property type="project" value="TreeGrafter"/>
</dbReference>
<evidence type="ECO:0000256" key="1">
    <source>
        <dbReference type="ARBA" id="ARBA00009477"/>
    </source>
</evidence>
<evidence type="ECO:0000313" key="3">
    <source>
        <dbReference type="Proteomes" id="UP000326687"/>
    </source>
</evidence>
<organism evidence="2 3">
    <name type="scientific">Vibrio fortis</name>
    <dbReference type="NCBI Taxonomy" id="212667"/>
    <lineage>
        <taxon>Bacteria</taxon>
        <taxon>Pseudomonadati</taxon>
        <taxon>Pseudomonadota</taxon>
        <taxon>Gammaproteobacteria</taxon>
        <taxon>Vibrionales</taxon>
        <taxon>Vibrionaceae</taxon>
        <taxon>Vibrio</taxon>
    </lineage>
</organism>
<dbReference type="GO" id="GO:1990281">
    <property type="term" value="C:efflux pump complex"/>
    <property type="evidence" value="ECO:0007669"/>
    <property type="project" value="TreeGrafter"/>
</dbReference>
<dbReference type="Gene3D" id="2.40.420.20">
    <property type="match status" value="1"/>
</dbReference>